<dbReference type="OrthoDB" id="10263316at2759"/>
<feature type="compositionally biased region" description="Basic and acidic residues" evidence="10">
    <location>
        <begin position="600"/>
        <end position="627"/>
    </location>
</feature>
<dbReference type="PANTHER" id="PTHR48421">
    <property type="entry name" value="MYCBP-ASSOCIATED PROTEIN"/>
    <property type="match status" value="1"/>
</dbReference>
<feature type="compositionally biased region" description="Basic and acidic residues" evidence="10">
    <location>
        <begin position="649"/>
        <end position="674"/>
    </location>
</feature>
<dbReference type="Proteomes" id="UP000039865">
    <property type="component" value="Unassembled WGS sequence"/>
</dbReference>
<name>A0A078ATQ9_STYLE</name>
<keyword evidence="4" id="KW-0808">Transferase</keyword>
<dbReference type="GO" id="GO:0006096">
    <property type="term" value="P:glycolytic process"/>
    <property type="evidence" value="ECO:0007669"/>
    <property type="project" value="InterPro"/>
</dbReference>
<dbReference type="GO" id="GO:0004618">
    <property type="term" value="F:phosphoglycerate kinase activity"/>
    <property type="evidence" value="ECO:0007669"/>
    <property type="project" value="UniProtKB-EC"/>
</dbReference>
<evidence type="ECO:0000313" key="12">
    <source>
        <dbReference type="Proteomes" id="UP000039865"/>
    </source>
</evidence>
<feature type="compositionally biased region" description="Polar residues" evidence="10">
    <location>
        <begin position="905"/>
        <end position="927"/>
    </location>
</feature>
<dbReference type="Pfam" id="PF14646">
    <property type="entry name" value="MYCBPAP"/>
    <property type="match status" value="1"/>
</dbReference>
<keyword evidence="9" id="KW-0175">Coiled coil</keyword>
<evidence type="ECO:0000256" key="8">
    <source>
        <dbReference type="ARBA" id="ARBA00022842"/>
    </source>
</evidence>
<feature type="coiled-coil region" evidence="9">
    <location>
        <begin position="293"/>
        <end position="355"/>
    </location>
</feature>
<dbReference type="SUPFAM" id="SSF53748">
    <property type="entry name" value="Phosphoglycerate kinase"/>
    <property type="match status" value="2"/>
</dbReference>
<keyword evidence="5" id="KW-0547">Nucleotide-binding</keyword>
<evidence type="ECO:0000256" key="2">
    <source>
        <dbReference type="ARBA" id="ARBA00008982"/>
    </source>
</evidence>
<gene>
    <name evidence="11" type="primary">Contig6723.g7197</name>
    <name evidence="11" type="ORF">STYLEM_14897</name>
</gene>
<evidence type="ECO:0000256" key="9">
    <source>
        <dbReference type="SAM" id="Coils"/>
    </source>
</evidence>
<comment type="cofactor">
    <cofactor evidence="1">
        <name>Mg(2+)</name>
        <dbReference type="ChEBI" id="CHEBI:18420"/>
    </cofactor>
</comment>
<comment type="similarity">
    <text evidence="2">Belongs to the phosphoglycerate kinase family.</text>
</comment>
<dbReference type="InterPro" id="IPR001576">
    <property type="entry name" value="Phosphoglycerate_kinase"/>
</dbReference>
<dbReference type="Gene3D" id="3.40.50.1260">
    <property type="entry name" value="Phosphoglycerate kinase, N-terminal domain"/>
    <property type="match status" value="2"/>
</dbReference>
<evidence type="ECO:0000256" key="3">
    <source>
        <dbReference type="ARBA" id="ARBA00013061"/>
    </source>
</evidence>
<evidence type="ECO:0000313" key="11">
    <source>
        <dbReference type="EMBL" id="CDW85810.1"/>
    </source>
</evidence>
<protein>
    <recommendedName>
        <fullName evidence="3">phosphoglycerate kinase</fullName>
        <ecNumber evidence="3">2.7.2.3</ecNumber>
    </recommendedName>
</protein>
<evidence type="ECO:0000256" key="6">
    <source>
        <dbReference type="ARBA" id="ARBA00022777"/>
    </source>
</evidence>
<dbReference type="InterPro" id="IPR036043">
    <property type="entry name" value="Phosphoglycerate_kinase_sf"/>
</dbReference>
<evidence type="ECO:0000256" key="1">
    <source>
        <dbReference type="ARBA" id="ARBA00001946"/>
    </source>
</evidence>
<feature type="region of interest" description="Disordered" evidence="10">
    <location>
        <begin position="451"/>
        <end position="483"/>
    </location>
</feature>
<feature type="region of interest" description="Disordered" evidence="10">
    <location>
        <begin position="901"/>
        <end position="927"/>
    </location>
</feature>
<dbReference type="PANTHER" id="PTHR48421:SF1">
    <property type="entry name" value="MYCBP-ASSOCIATED PROTEIN"/>
    <property type="match status" value="1"/>
</dbReference>
<evidence type="ECO:0000256" key="4">
    <source>
        <dbReference type="ARBA" id="ARBA00022679"/>
    </source>
</evidence>
<feature type="compositionally biased region" description="Low complexity" evidence="10">
    <location>
        <begin position="628"/>
        <end position="644"/>
    </location>
</feature>
<dbReference type="GO" id="GO:0005524">
    <property type="term" value="F:ATP binding"/>
    <property type="evidence" value="ECO:0007669"/>
    <property type="project" value="UniProtKB-KW"/>
</dbReference>
<keyword evidence="8" id="KW-0460">Magnesium</keyword>
<dbReference type="InterPro" id="IPR015824">
    <property type="entry name" value="Phosphoglycerate_kinase_N"/>
</dbReference>
<dbReference type="InterPro" id="IPR032707">
    <property type="entry name" value="MYCBPAP"/>
</dbReference>
<dbReference type="InParanoid" id="A0A078ATQ9"/>
<organism evidence="11 12">
    <name type="scientific">Stylonychia lemnae</name>
    <name type="common">Ciliate</name>
    <dbReference type="NCBI Taxonomy" id="5949"/>
    <lineage>
        <taxon>Eukaryota</taxon>
        <taxon>Sar</taxon>
        <taxon>Alveolata</taxon>
        <taxon>Ciliophora</taxon>
        <taxon>Intramacronucleata</taxon>
        <taxon>Spirotrichea</taxon>
        <taxon>Stichotrichia</taxon>
        <taxon>Sporadotrichida</taxon>
        <taxon>Oxytrichidae</taxon>
        <taxon>Stylonychinae</taxon>
        <taxon>Stylonychia</taxon>
    </lineage>
</organism>
<reference evidence="11 12" key="1">
    <citation type="submission" date="2014-06" db="EMBL/GenBank/DDBJ databases">
        <authorList>
            <person name="Swart Estienne"/>
        </authorList>
    </citation>
    <scope>NUCLEOTIDE SEQUENCE [LARGE SCALE GENOMIC DNA]</scope>
    <source>
        <strain evidence="11 12">130c</strain>
    </source>
</reference>
<dbReference type="Pfam" id="PF00162">
    <property type="entry name" value="PGK"/>
    <property type="match status" value="1"/>
</dbReference>
<dbReference type="EC" id="2.7.2.3" evidence="3"/>
<evidence type="ECO:0000256" key="7">
    <source>
        <dbReference type="ARBA" id="ARBA00022840"/>
    </source>
</evidence>
<evidence type="ECO:0000256" key="10">
    <source>
        <dbReference type="SAM" id="MobiDB-lite"/>
    </source>
</evidence>
<evidence type="ECO:0000256" key="5">
    <source>
        <dbReference type="ARBA" id="ARBA00022741"/>
    </source>
</evidence>
<keyword evidence="12" id="KW-1185">Reference proteome</keyword>
<dbReference type="EMBL" id="CCKQ01014071">
    <property type="protein sequence ID" value="CDW85810.1"/>
    <property type="molecule type" value="Genomic_DNA"/>
</dbReference>
<keyword evidence="7" id="KW-0067">ATP-binding</keyword>
<proteinExistence type="inferred from homology"/>
<accession>A0A078ATQ9</accession>
<feature type="region of interest" description="Disordered" evidence="10">
    <location>
        <begin position="1"/>
        <end position="36"/>
    </location>
</feature>
<dbReference type="AlphaFoldDB" id="A0A078ATQ9"/>
<feature type="region of interest" description="Disordered" evidence="10">
    <location>
        <begin position="600"/>
        <end position="689"/>
    </location>
</feature>
<keyword evidence="6" id="KW-0418">Kinase</keyword>
<sequence>MKQNTTFGDNQMHSINGTGDINYNQTNNSNQGQNYQGPQLTFDKNYLCMQVDTGGVAQDKVVVTNVGTTTVTYDWKKVLRPDHIQSKNSDGVQRFYCHYPRSILKPGESKTFIFSFRSDSKPGIFFEEWELLSDPSLLQPLPLINLSGIAIKRDEHVAKRLELIKDRESLVQQKLIEEVLQQDLLDKIESPEVPPPNLREPEIFKQYFESSNKHLGLYYTQGIMNQLFELLEDIQARINDGIDHISHWRGKIEYLEDLIQQVPNRYSRQTLKERYIRLLSNARKVPIDRAQSYQVFKKALLDLSENVVELESKGRDELQMIENLGFVVPHENQTEEEAKKQVDEQKLKKADWIKKTKRKPKTEEEESAETEELKQKISTGLKSDLMQNRVEKSEQEIDYVKTKWLFDNHTKMDEIQYDELHRLESILDIDISGKDLIMRLDLDVPLSPYVPPQALSTNPTLDEHNKSQFNTKHKKTSQQQQQDALLQQQLLQSQQEEPWKKRDILDHTLIKKATNGIRYAIEHLANRTFIVGNLGEKCGKIKQENSMKVVFNVLQQQLIEQTMIFIPDAIIPNFEHRKENEEFPETTTFLLENLNFKPDEFGYVEPEKPPEEPKPSEEELKKEEELKQQQLAAQQKGAAGKQPPAKAPPVDKKKAEEEAKKKQEEEAALKKKQEQQTAEKSMTEEERLEMQRIKEEAERKKREMEYFDYKTIHRYKEHLGKYGDIYVNDAPLMTLTNSNSIAEIKCRRRVMGVRMTEEIRKLSLFFLKKHPSELKSRWYTPPTIMPYHQYKLTTMVGGVLKNGMELLDKVLLINSLTDTAVNIQLYGEVGLAALYALGINVGRVDRTHDNERDYEKTKDFFKSIFKRVVMSNGKIKIDFPLDFLVSQKIEIDDVISQHEDPINISHHSQTNQGTRNNNEKTNQSKQLNQTVDDEMTRKSGQPYGGHQQQQLQWRPYHWADKIINQNKHRYVNLERLVHAQWSEFANQFYDEYKSQNPDMERWNFDEFQYREPINREQYENMFEPIQQDEYVLEFGPLTRQQVQREIEASFKLFWDGSISPFKDAVLASETNKIIVQKLLDLRLRTANDEEPPITLLHGSETETVIRHSLMRLRVEQQEALEAAKRKAAMEGEEIDEEEDQITMTQDESKEEASTIQQDMGQIADFFCFEVPQFTLKILQGVPNKSLYNLDQHPKRTKEQEEEDLALLDEI</sequence>